<evidence type="ECO:0000256" key="3">
    <source>
        <dbReference type="ARBA" id="ARBA00022786"/>
    </source>
</evidence>
<evidence type="ECO:0000256" key="1">
    <source>
        <dbReference type="ARBA" id="ARBA00022723"/>
    </source>
</evidence>
<dbReference type="Pfam" id="PF01485">
    <property type="entry name" value="IBR"/>
    <property type="match status" value="1"/>
</dbReference>
<feature type="domain" description="RING-type" evidence="6">
    <location>
        <begin position="300"/>
        <end position="341"/>
    </location>
</feature>
<keyword evidence="1" id="KW-0479">Metal-binding</keyword>
<keyword evidence="3" id="KW-0833">Ubl conjugation pathway</keyword>
<evidence type="ECO:0000313" key="8">
    <source>
        <dbReference type="Proteomes" id="UP000549394"/>
    </source>
</evidence>
<sequence length="542" mass="63799">MKGKSHKSVVKSEHWYEDTTLPIEFNDKDEEPIEHSNSITLNDFLKVNPKKKCVKGRRGKLWKDFSLTKLDKQDEEEIIDLEKESKTYFQPSKCDSNENQDINFQFSIPPSSSGNLSSLLLDCLEENIDIIASKSNPVWYLLDFSHILFEKSKESGIERNLPKHLRFLFLTTFENETNGNISMKMKLFTNCHVNDGLSRFEKFTNNIKEALIVVVNYIFQWLKTGKTFENKKLRNISKNSRERERELLANCYEDIMNFQKSHYVDDIHLLYLRKLWKEERKEMIEPENALIKVYNWQIDCSICFEQFDISKGFSLTCSHWFCCDCWKKYLSAFNHHFTNCPTEGCNIRVSLTIYLVCLDFKMFINSESRLMEQKMQNDSWMYCRNLKCKRVLSVRKGYESMILCQCSDSWCHNCNKQSHWPSTCEQYQYYSSMKSSIEEIRAGDKLVENEFAIGIKIDDLTEKSQVSSITKNVSYISKMAEKLLDEWEESFTGRMSIRNQKKNKKYLTMVGNDYSPQVDNPQGMGLSDEIRKVDVDADIRNI</sequence>
<proteinExistence type="predicted"/>
<dbReference type="Proteomes" id="UP000549394">
    <property type="component" value="Unassembled WGS sequence"/>
</dbReference>
<dbReference type="GO" id="GO:0008270">
    <property type="term" value="F:zinc ion binding"/>
    <property type="evidence" value="ECO:0007669"/>
    <property type="project" value="UniProtKB-KW"/>
</dbReference>
<dbReference type="InterPro" id="IPR031127">
    <property type="entry name" value="E3_UB_ligase_RBR"/>
</dbReference>
<evidence type="ECO:0000256" key="5">
    <source>
        <dbReference type="PROSITE-ProRule" id="PRU00175"/>
    </source>
</evidence>
<comment type="caution">
    <text evidence="7">The sequence shown here is derived from an EMBL/GenBank/DDBJ whole genome shotgun (WGS) entry which is preliminary data.</text>
</comment>
<dbReference type="GO" id="GO:0004842">
    <property type="term" value="F:ubiquitin-protein transferase activity"/>
    <property type="evidence" value="ECO:0007669"/>
    <property type="project" value="InterPro"/>
</dbReference>
<dbReference type="InterPro" id="IPR001841">
    <property type="entry name" value="Znf_RING"/>
</dbReference>
<dbReference type="PANTHER" id="PTHR11685">
    <property type="entry name" value="RBR FAMILY RING FINGER AND IBR DOMAIN-CONTAINING"/>
    <property type="match status" value="1"/>
</dbReference>
<dbReference type="GO" id="GO:0016567">
    <property type="term" value="P:protein ubiquitination"/>
    <property type="evidence" value="ECO:0007669"/>
    <property type="project" value="InterPro"/>
</dbReference>
<dbReference type="OrthoDB" id="1431934at2759"/>
<evidence type="ECO:0000256" key="4">
    <source>
        <dbReference type="ARBA" id="ARBA00022833"/>
    </source>
</evidence>
<dbReference type="Gene3D" id="3.30.40.10">
    <property type="entry name" value="Zinc/RING finger domain, C3HC4 (zinc finger)"/>
    <property type="match status" value="1"/>
</dbReference>
<keyword evidence="4" id="KW-0862">Zinc</keyword>
<dbReference type="EMBL" id="CAJFCJ010000099">
    <property type="protein sequence ID" value="CAD5126896.1"/>
    <property type="molecule type" value="Genomic_DNA"/>
</dbReference>
<dbReference type="InterPro" id="IPR013083">
    <property type="entry name" value="Znf_RING/FYVE/PHD"/>
</dbReference>
<dbReference type="PROSITE" id="PS50089">
    <property type="entry name" value="ZF_RING_2"/>
    <property type="match status" value="1"/>
</dbReference>
<keyword evidence="8" id="KW-1185">Reference proteome</keyword>
<name>A0A7I8WFB5_9ANNE</name>
<dbReference type="CDD" id="cd20335">
    <property type="entry name" value="BRcat_RBR"/>
    <property type="match status" value="1"/>
</dbReference>
<dbReference type="InterPro" id="IPR002867">
    <property type="entry name" value="IBR_dom"/>
</dbReference>
<reference evidence="7 8" key="1">
    <citation type="submission" date="2020-08" db="EMBL/GenBank/DDBJ databases">
        <authorList>
            <person name="Hejnol A."/>
        </authorList>
    </citation>
    <scope>NUCLEOTIDE SEQUENCE [LARGE SCALE GENOMIC DNA]</scope>
</reference>
<evidence type="ECO:0000259" key="6">
    <source>
        <dbReference type="PROSITE" id="PS50089"/>
    </source>
</evidence>
<keyword evidence="2 5" id="KW-0863">Zinc-finger</keyword>
<organism evidence="7 8">
    <name type="scientific">Dimorphilus gyrociliatus</name>
    <dbReference type="NCBI Taxonomy" id="2664684"/>
    <lineage>
        <taxon>Eukaryota</taxon>
        <taxon>Metazoa</taxon>
        <taxon>Spiralia</taxon>
        <taxon>Lophotrochozoa</taxon>
        <taxon>Annelida</taxon>
        <taxon>Polychaeta</taxon>
        <taxon>Polychaeta incertae sedis</taxon>
        <taxon>Dinophilidae</taxon>
        <taxon>Dimorphilus</taxon>
    </lineage>
</organism>
<dbReference type="AlphaFoldDB" id="A0A7I8WFB5"/>
<protein>
    <submittedName>
        <fullName evidence="7">DgyrCDS14915</fullName>
    </submittedName>
</protein>
<evidence type="ECO:0000313" key="7">
    <source>
        <dbReference type="EMBL" id="CAD5126896.1"/>
    </source>
</evidence>
<evidence type="ECO:0000256" key="2">
    <source>
        <dbReference type="ARBA" id="ARBA00022771"/>
    </source>
</evidence>
<gene>
    <name evidence="7" type="ORF">DGYR_LOCUS14113</name>
</gene>
<dbReference type="SUPFAM" id="SSF57850">
    <property type="entry name" value="RING/U-box"/>
    <property type="match status" value="2"/>
</dbReference>
<accession>A0A7I8WFB5</accession>